<organism evidence="4 5">
    <name type="scientific">Arthrobacter livingstonensis</name>
    <dbReference type="NCBI Taxonomy" id="670078"/>
    <lineage>
        <taxon>Bacteria</taxon>
        <taxon>Bacillati</taxon>
        <taxon>Actinomycetota</taxon>
        <taxon>Actinomycetes</taxon>
        <taxon>Micrococcales</taxon>
        <taxon>Micrococcaceae</taxon>
        <taxon>Arthrobacter</taxon>
    </lineage>
</organism>
<comment type="function">
    <text evidence="2">Pyridoxal 5'-phosphate (PLP)-binding protein, which is involved in PLP homeostasis.</text>
</comment>
<accession>A0A2V5L6D5</accession>
<dbReference type="Proteomes" id="UP000247832">
    <property type="component" value="Unassembled WGS sequence"/>
</dbReference>
<dbReference type="GO" id="GO:0030170">
    <property type="term" value="F:pyridoxal phosphate binding"/>
    <property type="evidence" value="ECO:0007669"/>
    <property type="project" value="UniProtKB-UniRule"/>
</dbReference>
<feature type="modified residue" description="N6-(pyridoxal phosphate)lysine" evidence="2 3">
    <location>
        <position position="47"/>
    </location>
</feature>
<dbReference type="HAMAP" id="MF_02087">
    <property type="entry name" value="PLP_homeostasis"/>
    <property type="match status" value="1"/>
</dbReference>
<name>A0A2V5L6D5_9MICC</name>
<dbReference type="Gene3D" id="3.20.20.10">
    <property type="entry name" value="Alanine racemase"/>
    <property type="match status" value="1"/>
</dbReference>
<dbReference type="PANTHER" id="PTHR10146:SF14">
    <property type="entry name" value="PYRIDOXAL PHOSPHATE HOMEOSTASIS PROTEIN"/>
    <property type="match status" value="1"/>
</dbReference>
<evidence type="ECO:0000256" key="2">
    <source>
        <dbReference type="HAMAP-Rule" id="MF_02087"/>
    </source>
</evidence>
<comment type="cofactor">
    <cofactor evidence="3">
        <name>pyridoxal 5'-phosphate</name>
        <dbReference type="ChEBI" id="CHEBI:597326"/>
    </cofactor>
</comment>
<evidence type="ECO:0000313" key="4">
    <source>
        <dbReference type="EMBL" id="PYI67081.1"/>
    </source>
</evidence>
<protein>
    <recommendedName>
        <fullName evidence="2">Pyridoxal phosphate homeostasis protein</fullName>
        <shortName evidence="2">PLP homeostasis protein</shortName>
    </recommendedName>
</protein>
<comment type="similarity">
    <text evidence="2">Belongs to the pyridoxal phosphate-binding protein YggS/PROSC family.</text>
</comment>
<dbReference type="InterPro" id="IPR011078">
    <property type="entry name" value="PyrdxlP_homeostasis"/>
</dbReference>
<reference evidence="4 5" key="1">
    <citation type="submission" date="2018-05" db="EMBL/GenBank/DDBJ databases">
        <title>Genetic diversity of glacier-inhabiting Cryobacterium bacteria in China and description of Cryobacterium mengkeensis sp. nov. and Arthrobacter glacialis sp. nov.</title>
        <authorList>
            <person name="Liu Q."/>
            <person name="Xin Y.-H."/>
        </authorList>
    </citation>
    <scope>NUCLEOTIDE SEQUENCE [LARGE SCALE GENOMIC DNA]</scope>
    <source>
        <strain evidence="4 5">LI2</strain>
    </source>
</reference>
<proteinExistence type="inferred from homology"/>
<dbReference type="PANTHER" id="PTHR10146">
    <property type="entry name" value="PROLINE SYNTHETASE CO-TRANSCRIBED BACTERIAL HOMOLOG PROTEIN"/>
    <property type="match status" value="1"/>
</dbReference>
<evidence type="ECO:0000256" key="1">
    <source>
        <dbReference type="ARBA" id="ARBA00022898"/>
    </source>
</evidence>
<comment type="caution">
    <text evidence="4">The sequence shown here is derived from an EMBL/GenBank/DDBJ whole genome shotgun (WGS) entry which is preliminary data.</text>
</comment>
<dbReference type="OrthoDB" id="9804072at2"/>
<sequence>MPRMNTLEARGLALRENLAAVKVRIGLAAEAAGRRAGALPALVVVTKFHPAADVVLLRGLGVGDVGENRDQEAAAKAAEVADASLRWHFIGQLQSNKAKSVVRYAHSVHSVDRAALVTALGRAMATQQDLDDRPDLACYIQVDLSQAAPRSAGGGTAVFGTAGQGEAMGEQDARGGAAPSDVLRLAALVAGTPGLSLAGVMAVAPLGADPVPAFELLSRISAAVVREHPGATGISAGMSHDLEAAIAAGATHLRVGSDILGPRPAVR</sequence>
<evidence type="ECO:0000256" key="3">
    <source>
        <dbReference type="PIRSR" id="PIRSR004848-1"/>
    </source>
</evidence>
<keyword evidence="1 2" id="KW-0663">Pyridoxal phosphate</keyword>
<dbReference type="AlphaFoldDB" id="A0A2V5L6D5"/>
<dbReference type="PROSITE" id="PS01211">
    <property type="entry name" value="UPF0001"/>
    <property type="match status" value="1"/>
</dbReference>
<evidence type="ECO:0000313" key="5">
    <source>
        <dbReference type="Proteomes" id="UP000247832"/>
    </source>
</evidence>
<gene>
    <name evidence="4" type="ORF">CVV68_11775</name>
</gene>
<keyword evidence="5" id="KW-1185">Reference proteome</keyword>
<dbReference type="SUPFAM" id="SSF51419">
    <property type="entry name" value="PLP-binding barrel"/>
    <property type="match status" value="1"/>
</dbReference>
<dbReference type="InterPro" id="IPR029066">
    <property type="entry name" value="PLP-binding_barrel"/>
</dbReference>
<dbReference type="EMBL" id="QJVD01000011">
    <property type="protein sequence ID" value="PYI67081.1"/>
    <property type="molecule type" value="Genomic_DNA"/>
</dbReference>
<dbReference type="PIRSF" id="PIRSF004848">
    <property type="entry name" value="YBL036c_PLPDEIII"/>
    <property type="match status" value="1"/>
</dbReference>